<evidence type="ECO:0000256" key="11">
    <source>
        <dbReference type="ARBA" id="ARBA00023242"/>
    </source>
</evidence>
<dbReference type="GO" id="GO:0030154">
    <property type="term" value="P:cell differentiation"/>
    <property type="evidence" value="ECO:0007669"/>
    <property type="project" value="UniProtKB-KW"/>
</dbReference>
<evidence type="ECO:0000313" key="19">
    <source>
        <dbReference type="EMBL" id="RZF33651.1"/>
    </source>
</evidence>
<comment type="caution">
    <text evidence="19">The sequence shown here is derived from an EMBL/GenBank/DDBJ whole genome shotgun (WGS) entry which is preliminary data.</text>
</comment>
<evidence type="ECO:0000256" key="5">
    <source>
        <dbReference type="ARBA" id="ARBA00022490"/>
    </source>
</evidence>
<evidence type="ECO:0000256" key="16">
    <source>
        <dbReference type="ARBA" id="ARBA00061603"/>
    </source>
</evidence>
<dbReference type="Proteomes" id="UP000291343">
    <property type="component" value="Unassembled WGS sequence"/>
</dbReference>
<dbReference type="SMR" id="A0A482WKD1"/>
<gene>
    <name evidence="19" type="ORF">LSTR_LSTR007029</name>
</gene>
<evidence type="ECO:0000256" key="7">
    <source>
        <dbReference type="ARBA" id="ARBA00022776"/>
    </source>
</evidence>
<reference evidence="19 20" key="1">
    <citation type="journal article" date="2017" name="Gigascience">
        <title>Genome sequence of the small brown planthopper, Laodelphax striatellus.</title>
        <authorList>
            <person name="Zhu J."/>
            <person name="Jiang F."/>
            <person name="Wang X."/>
            <person name="Yang P."/>
            <person name="Bao Y."/>
            <person name="Zhao W."/>
            <person name="Wang W."/>
            <person name="Lu H."/>
            <person name="Wang Q."/>
            <person name="Cui N."/>
            <person name="Li J."/>
            <person name="Chen X."/>
            <person name="Luo L."/>
            <person name="Yu J."/>
            <person name="Kang L."/>
            <person name="Cui F."/>
        </authorList>
    </citation>
    <scope>NUCLEOTIDE SEQUENCE [LARGE SCALE GENOMIC DNA]</scope>
    <source>
        <strain evidence="19">Lst14</strain>
    </source>
</reference>
<evidence type="ECO:0000256" key="10">
    <source>
        <dbReference type="ARBA" id="ARBA00023054"/>
    </source>
</evidence>
<comment type="subunit">
    <text evidence="17">Belongs to the multiprotein complex Integrator, at least composed of IntS1, IntS2, IntS3, IntS4, omd/IntS5, IntS6, defl/IntS7, IntS8, IntS9, IntS10, IntS11, IntS12, asun/IntS13, IntS14 and IntS15. The core complex associates with protein phosphatase 2A subunits mts/PP2A and Pp2A-29B, to form the Integrator-PP2A (INTAC) complex.</text>
</comment>
<dbReference type="GO" id="GO:0048471">
    <property type="term" value="C:perinuclear region of cytoplasm"/>
    <property type="evidence" value="ECO:0007669"/>
    <property type="project" value="UniProtKB-SubCell"/>
</dbReference>
<name>A0A482WKD1_LAOST</name>
<dbReference type="GO" id="GO:0051301">
    <property type="term" value="P:cell division"/>
    <property type="evidence" value="ECO:0007669"/>
    <property type="project" value="UniProtKB-KW"/>
</dbReference>
<dbReference type="InParanoid" id="A0A482WKD1"/>
<evidence type="ECO:0000256" key="12">
    <source>
        <dbReference type="ARBA" id="ARBA00023254"/>
    </source>
</evidence>
<evidence type="ECO:0000256" key="15">
    <source>
        <dbReference type="ARBA" id="ARBA00032585"/>
    </source>
</evidence>
<evidence type="ECO:0000256" key="3">
    <source>
        <dbReference type="ARBA" id="ARBA00020501"/>
    </source>
</evidence>
<dbReference type="EMBL" id="QKKF02033617">
    <property type="protein sequence ID" value="RZF33651.1"/>
    <property type="molecule type" value="Genomic_DNA"/>
</dbReference>
<dbReference type="Pfam" id="PF10221">
    <property type="entry name" value="Mat89Bb"/>
    <property type="match status" value="2"/>
</dbReference>
<accession>A0A482WKD1</accession>
<dbReference type="STRING" id="195883.A0A482WKD1"/>
<keyword evidence="6" id="KW-0132">Cell division</keyword>
<evidence type="ECO:0000256" key="17">
    <source>
        <dbReference type="ARBA" id="ARBA00065185"/>
    </source>
</evidence>
<evidence type="ECO:0000256" key="2">
    <source>
        <dbReference type="ARBA" id="ARBA00004556"/>
    </source>
</evidence>
<evidence type="ECO:0000256" key="18">
    <source>
        <dbReference type="SAM" id="MobiDB-lite"/>
    </source>
</evidence>
<dbReference type="GO" id="GO:0051321">
    <property type="term" value="P:meiotic cell cycle"/>
    <property type="evidence" value="ECO:0007669"/>
    <property type="project" value="UniProtKB-KW"/>
</dbReference>
<sequence>MLKEGTDYESVTLKWCTPRGCSAAEMHNCTAMYRVTPVDVNSRPSSCLINFLLNGRSVMLEMIRRGGGKMISHLLAAHGGEIFIHSLATGRSILEDPPSISEGCGGRVTDYRITYMEPLLSLMLKESLTDDEVVECKQCIYTLMTLESKHEPLAINLPPIGHRGKGPKREEQYRIMWNELETYLRSHLHSDQHSRVLHCLLECRNKDIDDKNHVELDQALRELDHFPKDGSSSSRSGTPTLGGGDGTHRASVIRATTDSPMSPPPLMQPNNRGRHRTLLEIFVARQKAEDAKNKRPEFYGRQHPNRTLPGGGSIYELYPNLKVDASSSTRDAGPAVVE</sequence>
<organism evidence="19 20">
    <name type="scientific">Laodelphax striatellus</name>
    <name type="common">Small brown planthopper</name>
    <name type="synonym">Delphax striatella</name>
    <dbReference type="NCBI Taxonomy" id="195883"/>
    <lineage>
        <taxon>Eukaryota</taxon>
        <taxon>Metazoa</taxon>
        <taxon>Ecdysozoa</taxon>
        <taxon>Arthropoda</taxon>
        <taxon>Hexapoda</taxon>
        <taxon>Insecta</taxon>
        <taxon>Pterygota</taxon>
        <taxon>Neoptera</taxon>
        <taxon>Paraneoptera</taxon>
        <taxon>Hemiptera</taxon>
        <taxon>Auchenorrhyncha</taxon>
        <taxon>Fulgoroidea</taxon>
        <taxon>Delphacidae</taxon>
        <taxon>Criomorphinae</taxon>
        <taxon>Laodelphax</taxon>
    </lineage>
</organism>
<protein>
    <recommendedName>
        <fullName evidence="3">Protein asunder</fullName>
    </recommendedName>
    <alternativeName>
        <fullName evidence="15">Cell cycle regulator Mat89Bb</fullName>
    </alternativeName>
    <alternativeName>
        <fullName evidence="14">Set apart in position or space protein</fullName>
    </alternativeName>
</protein>
<keyword evidence="9" id="KW-0744">Spermatogenesis</keyword>
<dbReference type="PANTHER" id="PTHR12955:SF1">
    <property type="entry name" value="INTEGRATOR COMPLEX SUBUNIT 13"/>
    <property type="match status" value="1"/>
</dbReference>
<keyword evidence="7" id="KW-0498">Mitosis</keyword>
<proteinExistence type="inferred from homology"/>
<dbReference type="OrthoDB" id="5844105at2759"/>
<keyword evidence="11" id="KW-0539">Nucleus</keyword>
<comment type="similarity">
    <text evidence="16">Belongs to the Integrator subunit 13 family.</text>
</comment>
<evidence type="ECO:0000256" key="14">
    <source>
        <dbReference type="ARBA" id="ARBA00030658"/>
    </source>
</evidence>
<keyword evidence="4" id="KW-0217">Developmental protein</keyword>
<keyword evidence="10" id="KW-0175">Coiled coil</keyword>
<evidence type="ECO:0000256" key="1">
    <source>
        <dbReference type="ARBA" id="ARBA00004123"/>
    </source>
</evidence>
<dbReference type="GO" id="GO:0007283">
    <property type="term" value="P:spermatogenesis"/>
    <property type="evidence" value="ECO:0007669"/>
    <property type="project" value="UniProtKB-KW"/>
</dbReference>
<dbReference type="PANTHER" id="PTHR12955">
    <property type="entry name" value="SARCOMA ANTIGEN NY-SAR-95-RELATED"/>
    <property type="match status" value="1"/>
</dbReference>
<keyword evidence="12" id="KW-0469">Meiosis</keyword>
<evidence type="ECO:0000256" key="4">
    <source>
        <dbReference type="ARBA" id="ARBA00022473"/>
    </source>
</evidence>
<evidence type="ECO:0000256" key="9">
    <source>
        <dbReference type="ARBA" id="ARBA00022871"/>
    </source>
</evidence>
<dbReference type="InterPro" id="IPR019355">
    <property type="entry name" value="Cell_cycle_regulator_Mat89Bb"/>
</dbReference>
<evidence type="ECO:0000256" key="6">
    <source>
        <dbReference type="ARBA" id="ARBA00022618"/>
    </source>
</evidence>
<evidence type="ECO:0000313" key="20">
    <source>
        <dbReference type="Proteomes" id="UP000291343"/>
    </source>
</evidence>
<keyword evidence="13" id="KW-0131">Cell cycle</keyword>
<feature type="compositionally biased region" description="Polar residues" evidence="18">
    <location>
        <begin position="230"/>
        <end position="239"/>
    </location>
</feature>
<comment type="subcellular location">
    <subcellularLocation>
        <location evidence="2">Cytoplasm</location>
        <location evidence="2">Perinuclear region</location>
    </subcellularLocation>
    <subcellularLocation>
        <location evidence="1">Nucleus</location>
    </subcellularLocation>
</comment>
<keyword evidence="5" id="KW-0963">Cytoplasm</keyword>
<feature type="region of interest" description="Disordered" evidence="18">
    <location>
        <begin position="224"/>
        <end position="249"/>
    </location>
</feature>
<feature type="compositionally biased region" description="Basic and acidic residues" evidence="18">
    <location>
        <begin position="290"/>
        <end position="300"/>
    </location>
</feature>
<evidence type="ECO:0000256" key="13">
    <source>
        <dbReference type="ARBA" id="ARBA00023306"/>
    </source>
</evidence>
<feature type="region of interest" description="Disordered" evidence="18">
    <location>
        <begin position="290"/>
        <end position="314"/>
    </location>
</feature>
<dbReference type="AlphaFoldDB" id="A0A482WKD1"/>
<dbReference type="GO" id="GO:0007346">
    <property type="term" value="P:regulation of mitotic cell cycle"/>
    <property type="evidence" value="ECO:0007669"/>
    <property type="project" value="TreeGrafter"/>
</dbReference>
<dbReference type="GO" id="GO:0051642">
    <property type="term" value="P:centrosome localization"/>
    <property type="evidence" value="ECO:0007669"/>
    <property type="project" value="TreeGrafter"/>
</dbReference>
<evidence type="ECO:0000256" key="8">
    <source>
        <dbReference type="ARBA" id="ARBA00022782"/>
    </source>
</evidence>
<keyword evidence="8" id="KW-0221">Differentiation</keyword>
<dbReference type="GO" id="GO:0032039">
    <property type="term" value="C:integrator complex"/>
    <property type="evidence" value="ECO:0007669"/>
    <property type="project" value="TreeGrafter"/>
</dbReference>
<keyword evidence="20" id="KW-1185">Reference proteome</keyword>